<keyword evidence="9" id="KW-0812">Transmembrane</keyword>
<dbReference type="RefSeq" id="WP_340287987.1">
    <property type="nucleotide sequence ID" value="NZ_JBBEOI010000001.1"/>
</dbReference>
<proteinExistence type="predicted"/>
<feature type="transmembrane region" description="Helical" evidence="9">
    <location>
        <begin position="20"/>
        <end position="41"/>
    </location>
</feature>
<sequence length="385" mass="39059">MVTPGSRPGGVTDRAGRARLVVLAILTVNVGWGVLLPLALVDPPSRAAWLLVGALAAASGAALVLLLRAAVTPWVGSRTRDGLVAVLLASALALWPVVGAWAAPGQEPWAWLAGTVVGVLLLVLAPRAVLALGGALVAVAVVGAVVWGQSVPQTLGFTVGTAALVVLMGQVLVWLLRLLVAAEAGREAEAGLAVSAERLRLAQELHDLLGHRLTVIALRAEVAGDLVAVDPVRARAETEAVRGLAASTLAEVRAAVHGYGTVDLAEQLRTAELVLASAGIAATVRADAAIAHVLDPTSTGLLAAVVRESVTNLLRHSDAMQVSVDLTAGDAGATLVVVNDGLRPVDGVRGTGLPALAGRAARAGARLTWGPVGGLFEVRLVMAGR</sequence>
<evidence type="ECO:0000256" key="4">
    <source>
        <dbReference type="ARBA" id="ARBA00022679"/>
    </source>
</evidence>
<dbReference type="Gene3D" id="3.30.565.10">
    <property type="entry name" value="Histidine kinase-like ATPase, C-terminal domain"/>
    <property type="match status" value="1"/>
</dbReference>
<feature type="transmembrane region" description="Helical" evidence="9">
    <location>
        <begin position="130"/>
        <end position="149"/>
    </location>
</feature>
<feature type="transmembrane region" description="Helical" evidence="9">
    <location>
        <begin position="155"/>
        <end position="176"/>
    </location>
</feature>
<keyword evidence="5" id="KW-0547">Nucleotide-binding</keyword>
<comment type="catalytic activity">
    <reaction evidence="1">
        <text>ATP + protein L-histidine = ADP + protein N-phospho-L-histidine.</text>
        <dbReference type="EC" id="2.7.13.3"/>
    </reaction>
</comment>
<feature type="transmembrane region" description="Helical" evidence="9">
    <location>
        <begin position="47"/>
        <end position="71"/>
    </location>
</feature>
<dbReference type="InterPro" id="IPR011712">
    <property type="entry name" value="Sig_transdc_His_kin_sub3_dim/P"/>
</dbReference>
<keyword evidence="4" id="KW-0808">Transferase</keyword>
<dbReference type="EMBL" id="JBHRWW010000006">
    <property type="protein sequence ID" value="MFC3688836.1"/>
    <property type="molecule type" value="Genomic_DNA"/>
</dbReference>
<keyword evidence="8" id="KW-0902">Two-component regulatory system</keyword>
<evidence type="ECO:0000256" key="8">
    <source>
        <dbReference type="ARBA" id="ARBA00023012"/>
    </source>
</evidence>
<gene>
    <name evidence="11" type="ORF">ACFOLH_10830</name>
</gene>
<keyword evidence="7" id="KW-0067">ATP-binding</keyword>
<evidence type="ECO:0000256" key="3">
    <source>
        <dbReference type="ARBA" id="ARBA00022553"/>
    </source>
</evidence>
<evidence type="ECO:0000256" key="2">
    <source>
        <dbReference type="ARBA" id="ARBA00012438"/>
    </source>
</evidence>
<evidence type="ECO:0000256" key="5">
    <source>
        <dbReference type="ARBA" id="ARBA00022741"/>
    </source>
</evidence>
<evidence type="ECO:0000256" key="7">
    <source>
        <dbReference type="ARBA" id="ARBA00022840"/>
    </source>
</evidence>
<reference evidence="12" key="1">
    <citation type="journal article" date="2019" name="Int. J. Syst. Evol. Microbiol.">
        <title>The Global Catalogue of Microorganisms (GCM) 10K type strain sequencing project: providing services to taxonomists for standard genome sequencing and annotation.</title>
        <authorList>
            <consortium name="The Broad Institute Genomics Platform"/>
            <consortium name="The Broad Institute Genome Sequencing Center for Infectious Disease"/>
            <person name="Wu L."/>
            <person name="Ma J."/>
        </authorList>
    </citation>
    <scope>NUCLEOTIDE SEQUENCE [LARGE SCALE GENOMIC DNA]</scope>
    <source>
        <strain evidence="12">NCAIM B.02333</strain>
    </source>
</reference>
<dbReference type="PANTHER" id="PTHR24421:SF10">
    <property type="entry name" value="NITRATE_NITRITE SENSOR PROTEIN NARQ"/>
    <property type="match status" value="1"/>
</dbReference>
<evidence type="ECO:0000313" key="11">
    <source>
        <dbReference type="EMBL" id="MFC3688836.1"/>
    </source>
</evidence>
<evidence type="ECO:0000313" key="12">
    <source>
        <dbReference type="Proteomes" id="UP001595685"/>
    </source>
</evidence>
<dbReference type="Pfam" id="PF07730">
    <property type="entry name" value="HisKA_3"/>
    <property type="match status" value="1"/>
</dbReference>
<feature type="transmembrane region" description="Helical" evidence="9">
    <location>
        <begin position="83"/>
        <end position="103"/>
    </location>
</feature>
<name>A0ABV7WIE9_9MICO</name>
<keyword evidence="9" id="KW-0472">Membrane</keyword>
<dbReference type="InterPro" id="IPR050482">
    <property type="entry name" value="Sensor_HK_TwoCompSys"/>
</dbReference>
<evidence type="ECO:0000259" key="10">
    <source>
        <dbReference type="Pfam" id="PF07730"/>
    </source>
</evidence>
<keyword evidence="3" id="KW-0597">Phosphoprotein</keyword>
<dbReference type="InterPro" id="IPR036890">
    <property type="entry name" value="HATPase_C_sf"/>
</dbReference>
<organism evidence="11 12">
    <name type="scientific">Aquipuribacter hungaricus</name>
    <dbReference type="NCBI Taxonomy" id="545624"/>
    <lineage>
        <taxon>Bacteria</taxon>
        <taxon>Bacillati</taxon>
        <taxon>Actinomycetota</taxon>
        <taxon>Actinomycetes</taxon>
        <taxon>Micrococcales</taxon>
        <taxon>Intrasporangiaceae</taxon>
        <taxon>Aquipuribacter</taxon>
    </lineage>
</organism>
<evidence type="ECO:0000256" key="9">
    <source>
        <dbReference type="SAM" id="Phobius"/>
    </source>
</evidence>
<evidence type="ECO:0000256" key="1">
    <source>
        <dbReference type="ARBA" id="ARBA00000085"/>
    </source>
</evidence>
<evidence type="ECO:0000256" key="6">
    <source>
        <dbReference type="ARBA" id="ARBA00022777"/>
    </source>
</evidence>
<feature type="transmembrane region" description="Helical" evidence="9">
    <location>
        <begin position="109"/>
        <end position="125"/>
    </location>
</feature>
<keyword evidence="6 11" id="KW-0418">Kinase</keyword>
<keyword evidence="9" id="KW-1133">Transmembrane helix</keyword>
<dbReference type="PANTHER" id="PTHR24421">
    <property type="entry name" value="NITRATE/NITRITE SENSOR PROTEIN NARX-RELATED"/>
    <property type="match status" value="1"/>
</dbReference>
<dbReference type="Proteomes" id="UP001595685">
    <property type="component" value="Unassembled WGS sequence"/>
</dbReference>
<keyword evidence="12" id="KW-1185">Reference proteome</keyword>
<dbReference type="GO" id="GO:0016301">
    <property type="term" value="F:kinase activity"/>
    <property type="evidence" value="ECO:0007669"/>
    <property type="project" value="UniProtKB-KW"/>
</dbReference>
<feature type="domain" description="Signal transduction histidine kinase subgroup 3 dimerisation and phosphoacceptor" evidence="10">
    <location>
        <begin position="197"/>
        <end position="260"/>
    </location>
</feature>
<dbReference type="Gene3D" id="1.20.5.1930">
    <property type="match status" value="1"/>
</dbReference>
<dbReference type="EC" id="2.7.13.3" evidence="2"/>
<comment type="caution">
    <text evidence="11">The sequence shown here is derived from an EMBL/GenBank/DDBJ whole genome shotgun (WGS) entry which is preliminary data.</text>
</comment>
<accession>A0ABV7WIE9</accession>
<protein>
    <recommendedName>
        <fullName evidence="2">histidine kinase</fullName>
        <ecNumber evidence="2">2.7.13.3</ecNumber>
    </recommendedName>
</protein>